<gene>
    <name evidence="2" type="ORF">BMJ33_07680</name>
</gene>
<feature type="transmembrane region" description="Helical" evidence="1">
    <location>
        <begin position="56"/>
        <end position="74"/>
    </location>
</feature>
<keyword evidence="1" id="KW-1133">Transmembrane helix</keyword>
<keyword evidence="3" id="KW-1185">Reference proteome</keyword>
<proteinExistence type="predicted"/>
<dbReference type="SUPFAM" id="SSF81442">
    <property type="entry name" value="Cytochrome c oxidase subunit I-like"/>
    <property type="match status" value="1"/>
</dbReference>
<evidence type="ECO:0000256" key="1">
    <source>
        <dbReference type="SAM" id="Phobius"/>
    </source>
</evidence>
<evidence type="ECO:0000313" key="3">
    <source>
        <dbReference type="Proteomes" id="UP001190825"/>
    </source>
</evidence>
<feature type="transmembrane region" description="Helical" evidence="1">
    <location>
        <begin position="86"/>
        <end position="106"/>
    </location>
</feature>
<keyword evidence="1" id="KW-0472">Membrane</keyword>
<keyword evidence="1" id="KW-0812">Transmembrane</keyword>
<feature type="transmembrane region" description="Helical" evidence="1">
    <location>
        <begin position="21"/>
        <end position="44"/>
    </location>
</feature>
<feature type="transmembrane region" description="Helical" evidence="1">
    <location>
        <begin position="112"/>
        <end position="135"/>
    </location>
</feature>
<dbReference type="InterPro" id="IPR036927">
    <property type="entry name" value="Cyt_c_oxase-like_su1_sf"/>
</dbReference>
<sequence>MRENMLIFLFLSEGSPMPRIANLYFKTAIVFLILGISIGLHMSISGNHAATGAHAHANLLGWVTMAIFGGYHALNPQKAARRLAMIQYAVYTFGVAVLIPSLYLLLSGNTAVEPIVAVSSLIAFAGVLLFAVIIFSSSEAPVSARVAPTH</sequence>
<accession>A0ABX4TQ08</accession>
<protein>
    <submittedName>
        <fullName evidence="2">Uncharacterized protein</fullName>
    </submittedName>
</protein>
<name>A0ABX4TQ08_9HYPH</name>
<comment type="caution">
    <text evidence="2">The sequence shown here is derived from an EMBL/GenBank/DDBJ whole genome shotgun (WGS) entry which is preliminary data.</text>
</comment>
<organism evidence="2 3">
    <name type="scientific">Sinorhizobium medicae</name>
    <dbReference type="NCBI Taxonomy" id="110321"/>
    <lineage>
        <taxon>Bacteria</taxon>
        <taxon>Pseudomonadati</taxon>
        <taxon>Pseudomonadota</taxon>
        <taxon>Alphaproteobacteria</taxon>
        <taxon>Hyphomicrobiales</taxon>
        <taxon>Rhizobiaceae</taxon>
        <taxon>Sinorhizobium/Ensifer group</taxon>
        <taxon>Sinorhizobium</taxon>
    </lineage>
</organism>
<dbReference type="Gene3D" id="1.20.210.10">
    <property type="entry name" value="Cytochrome c oxidase-like, subunit I domain"/>
    <property type="match status" value="1"/>
</dbReference>
<reference evidence="2 3" key="1">
    <citation type="journal article" date="2018" name="FEMS Microbiol. Ecol.">
        <title>Co-invading symbiotic mutualists of Medicago polymorpha retain high ancestral diversity and contain diverse accessory genomes.</title>
        <authorList>
            <person name="Porter S.S."/>
            <person name="Faber-Hammond J.J."/>
            <person name="Friesen M.L."/>
        </authorList>
    </citation>
    <scope>NUCLEOTIDE SEQUENCE [LARGE SCALE GENOMIC DNA]</scope>
    <source>
        <strain evidence="2 3">Str16</strain>
    </source>
</reference>
<dbReference type="Proteomes" id="UP001190825">
    <property type="component" value="Unassembled WGS sequence"/>
</dbReference>
<evidence type="ECO:0000313" key="2">
    <source>
        <dbReference type="EMBL" id="PLU06120.1"/>
    </source>
</evidence>
<dbReference type="EMBL" id="NBUC01000055">
    <property type="protein sequence ID" value="PLU06120.1"/>
    <property type="molecule type" value="Genomic_DNA"/>
</dbReference>